<name>A0A4D6L8M5_VIGUN</name>
<feature type="region of interest" description="Disordered" evidence="12">
    <location>
        <begin position="976"/>
        <end position="1029"/>
    </location>
</feature>
<reference evidence="17 18" key="1">
    <citation type="submission" date="2019-04" db="EMBL/GenBank/DDBJ databases">
        <title>An improved genome assembly and genetic linkage map for asparagus bean, Vigna unguiculata ssp. sesquipedialis.</title>
        <authorList>
            <person name="Xia Q."/>
            <person name="Zhang R."/>
            <person name="Dong Y."/>
        </authorList>
    </citation>
    <scope>NUCLEOTIDE SEQUENCE [LARGE SCALE GENOMIC DNA]</scope>
    <source>
        <tissue evidence="17">Leaf</tissue>
    </source>
</reference>
<evidence type="ECO:0000259" key="16">
    <source>
        <dbReference type="Pfam" id="PF13725"/>
    </source>
</evidence>
<organism evidence="17 18">
    <name type="scientific">Vigna unguiculata</name>
    <name type="common">Cowpea</name>
    <dbReference type="NCBI Taxonomy" id="3917"/>
    <lineage>
        <taxon>Eukaryota</taxon>
        <taxon>Viridiplantae</taxon>
        <taxon>Streptophyta</taxon>
        <taxon>Embryophyta</taxon>
        <taxon>Tracheophyta</taxon>
        <taxon>Spermatophyta</taxon>
        <taxon>Magnoliopsida</taxon>
        <taxon>eudicotyledons</taxon>
        <taxon>Gunneridae</taxon>
        <taxon>Pentapetalae</taxon>
        <taxon>rosids</taxon>
        <taxon>fabids</taxon>
        <taxon>Fabales</taxon>
        <taxon>Fabaceae</taxon>
        <taxon>Papilionoideae</taxon>
        <taxon>50 kb inversion clade</taxon>
        <taxon>NPAAA clade</taxon>
        <taxon>indigoferoid/millettioid clade</taxon>
        <taxon>Phaseoleae</taxon>
        <taxon>Vigna</taxon>
    </lineage>
</organism>
<evidence type="ECO:0000313" key="18">
    <source>
        <dbReference type="Proteomes" id="UP000501690"/>
    </source>
</evidence>
<gene>
    <name evidence="17" type="ORF">DEO72_LG2g5121</name>
</gene>
<comment type="subcellular location">
    <subcellularLocation>
        <location evidence="1 11">Nucleus</location>
        <location evidence="1 11">Nucleolus</location>
    </subcellularLocation>
</comment>
<dbReference type="EMBL" id="CP039346">
    <property type="protein sequence ID" value="QCD84764.1"/>
    <property type="molecule type" value="Genomic_DNA"/>
</dbReference>
<evidence type="ECO:0000259" key="15">
    <source>
        <dbReference type="Pfam" id="PF13718"/>
    </source>
</evidence>
<feature type="compositionally biased region" description="Basic and acidic residues" evidence="12">
    <location>
        <begin position="999"/>
        <end position="1020"/>
    </location>
</feature>
<evidence type="ECO:0000259" key="13">
    <source>
        <dbReference type="Pfam" id="PF05127"/>
    </source>
</evidence>
<keyword evidence="7 11" id="KW-0539">Nucleus</keyword>
<dbReference type="Pfam" id="PF05127">
    <property type="entry name" value="NAT10_TcmA_helicase"/>
    <property type="match status" value="1"/>
</dbReference>
<keyword evidence="4 11" id="KW-0819">tRNA processing</keyword>
<keyword evidence="2 11" id="KW-0698">rRNA processing</keyword>
<evidence type="ECO:0000256" key="11">
    <source>
        <dbReference type="HAMAP-Rule" id="MF_03211"/>
    </source>
</evidence>
<evidence type="ECO:0000313" key="17">
    <source>
        <dbReference type="EMBL" id="QCD84764.1"/>
    </source>
</evidence>
<comment type="catalytic activity">
    <reaction evidence="9 11">
        <text>a cytidine in 18S rRNA + acetyl-CoA + ATP + H2O = an N(4)-acetylcytidine in 18S rRNA + ADP + phosphate + CoA + H(+)</text>
        <dbReference type="Rhea" id="RHEA:51424"/>
        <dbReference type="Rhea" id="RHEA-COMP:13575"/>
        <dbReference type="Rhea" id="RHEA-COMP:13576"/>
        <dbReference type="ChEBI" id="CHEBI:15377"/>
        <dbReference type="ChEBI" id="CHEBI:15378"/>
        <dbReference type="ChEBI" id="CHEBI:30616"/>
        <dbReference type="ChEBI" id="CHEBI:43474"/>
        <dbReference type="ChEBI" id="CHEBI:57287"/>
        <dbReference type="ChEBI" id="CHEBI:57288"/>
        <dbReference type="ChEBI" id="CHEBI:74900"/>
        <dbReference type="ChEBI" id="CHEBI:82748"/>
        <dbReference type="ChEBI" id="CHEBI:456216"/>
    </reaction>
</comment>
<feature type="domain" description="N-acetyltransferase" evidence="15">
    <location>
        <begin position="516"/>
        <end position="745"/>
    </location>
</feature>
<feature type="binding site" evidence="11">
    <location>
        <begin position="617"/>
        <end position="619"/>
    </location>
    <ligand>
        <name>acetyl-CoA</name>
        <dbReference type="ChEBI" id="CHEBI:57288"/>
    </ligand>
</feature>
<evidence type="ECO:0000256" key="9">
    <source>
        <dbReference type="ARBA" id="ARBA00052133"/>
    </source>
</evidence>
<dbReference type="GO" id="GO:0005730">
    <property type="term" value="C:nucleolus"/>
    <property type="evidence" value="ECO:0007669"/>
    <property type="project" value="UniProtKB-SubCell"/>
</dbReference>
<dbReference type="GO" id="GO:0051392">
    <property type="term" value="F:tRNA cytidine N4-acetyltransferase activity"/>
    <property type="evidence" value="ECO:0007669"/>
    <property type="project" value="RHEA"/>
</dbReference>
<evidence type="ECO:0000256" key="10">
    <source>
        <dbReference type="ARBA" id="ARBA00068357"/>
    </source>
</evidence>
<dbReference type="InterPro" id="IPR033688">
    <property type="entry name" value="NAT10"/>
</dbReference>
<keyword evidence="3 11" id="KW-0808">Transferase</keyword>
<accession>A0A4D6L8M5</accession>
<evidence type="ECO:0000256" key="6">
    <source>
        <dbReference type="ARBA" id="ARBA00022840"/>
    </source>
</evidence>
<evidence type="ECO:0000256" key="7">
    <source>
        <dbReference type="ARBA" id="ARBA00023242"/>
    </source>
</evidence>
<dbReference type="InterPro" id="IPR013562">
    <property type="entry name" value="TmcA/NAT10_N"/>
</dbReference>
<keyword evidence="8 11" id="KW-0012">Acyltransferase</keyword>
<keyword evidence="6 11" id="KW-0067">ATP-binding</keyword>
<dbReference type="Pfam" id="PF13725">
    <property type="entry name" value="tRNA_bind_2"/>
    <property type="match status" value="1"/>
</dbReference>
<comment type="catalytic activity">
    <reaction evidence="11">
        <text>a cytidine in tRNA + acetyl-CoA + ATP + H2O = an N(4)-acetylcytidine in tRNA + ADP + phosphate + CoA + H(+)</text>
        <dbReference type="Rhea" id="RHEA:53876"/>
        <dbReference type="Rhea" id="RHEA-COMP:13670"/>
        <dbReference type="Rhea" id="RHEA-COMP:13671"/>
        <dbReference type="ChEBI" id="CHEBI:15377"/>
        <dbReference type="ChEBI" id="CHEBI:15378"/>
        <dbReference type="ChEBI" id="CHEBI:30616"/>
        <dbReference type="ChEBI" id="CHEBI:43474"/>
        <dbReference type="ChEBI" id="CHEBI:57287"/>
        <dbReference type="ChEBI" id="CHEBI:57288"/>
        <dbReference type="ChEBI" id="CHEBI:74900"/>
        <dbReference type="ChEBI" id="CHEBI:82748"/>
        <dbReference type="ChEBI" id="CHEBI:456216"/>
    </reaction>
</comment>
<feature type="binding site" evidence="11">
    <location>
        <position position="717"/>
    </location>
    <ligand>
        <name>acetyl-CoA</name>
        <dbReference type="ChEBI" id="CHEBI:57288"/>
    </ligand>
</feature>
<dbReference type="GO" id="GO:0000049">
    <property type="term" value="F:tRNA binding"/>
    <property type="evidence" value="ECO:0007669"/>
    <property type="project" value="TreeGrafter"/>
</dbReference>
<dbReference type="EC" id="2.3.1.-" evidence="11"/>
<dbReference type="HAMAP" id="MF_03211">
    <property type="entry name" value="RNA_acetyltr_Nat10"/>
    <property type="match status" value="1"/>
</dbReference>
<keyword evidence="5 11" id="KW-0547">Nucleotide-binding</keyword>
<dbReference type="Gene3D" id="3.40.630.30">
    <property type="match status" value="1"/>
</dbReference>
<dbReference type="PANTHER" id="PTHR10925">
    <property type="entry name" value="N-ACETYLTRANSFERASE 10"/>
    <property type="match status" value="1"/>
</dbReference>
<feature type="binding site" evidence="11">
    <location>
        <position position="458"/>
    </location>
    <ligand>
        <name>ATP</name>
        <dbReference type="ChEBI" id="CHEBI:30616"/>
    </ligand>
</feature>
<dbReference type="Gramene" id="Vigun03g069300.1.v1.2">
    <property type="protein sequence ID" value="Vigun03g069300.1.v1.2"/>
    <property type="gene ID" value="Vigun03g069300.v1.2"/>
</dbReference>
<evidence type="ECO:0000259" key="14">
    <source>
        <dbReference type="Pfam" id="PF08351"/>
    </source>
</evidence>
<evidence type="ECO:0000256" key="8">
    <source>
        <dbReference type="ARBA" id="ARBA00023315"/>
    </source>
</evidence>
<dbReference type="InterPro" id="IPR032672">
    <property type="entry name" value="TmcA/NAT10/Kre33"/>
</dbReference>
<comment type="similarity">
    <text evidence="11">Belongs to the RNA cytidine acetyltransferase family. NAT10 subfamily.</text>
</comment>
<dbReference type="Pfam" id="PF08351">
    <property type="entry name" value="TmcA_N"/>
    <property type="match status" value="1"/>
</dbReference>
<dbReference type="GO" id="GO:1904812">
    <property type="term" value="P:rRNA acetylation involved in maturation of SSU-rRNA"/>
    <property type="evidence" value="ECO:0007669"/>
    <property type="project" value="InterPro"/>
</dbReference>
<dbReference type="FunFam" id="3.40.50.300:FF:002218">
    <property type="entry name" value="tRNA(Met) cytidine acetyltransferase TmcA"/>
    <property type="match status" value="1"/>
</dbReference>
<evidence type="ECO:0000256" key="1">
    <source>
        <dbReference type="ARBA" id="ARBA00004604"/>
    </source>
</evidence>
<dbReference type="OrthoDB" id="10067491at2759"/>
<evidence type="ECO:0000256" key="3">
    <source>
        <dbReference type="ARBA" id="ARBA00022679"/>
    </source>
</evidence>
<dbReference type="Pfam" id="PF13718">
    <property type="entry name" value="GNAT_acetyltr_2"/>
    <property type="match status" value="1"/>
</dbReference>
<dbReference type="Gene3D" id="3.40.50.300">
    <property type="entry name" value="P-loop containing nucleotide triphosphate hydrolases"/>
    <property type="match status" value="1"/>
</dbReference>
<dbReference type="InterPro" id="IPR027992">
    <property type="entry name" value="tRNA_bind_dom"/>
</dbReference>
<dbReference type="InterPro" id="IPR007807">
    <property type="entry name" value="TcmA/NAT10_helicase"/>
</dbReference>
<dbReference type="InterPro" id="IPR000182">
    <property type="entry name" value="GNAT_dom"/>
</dbReference>
<dbReference type="PANTHER" id="PTHR10925:SF5">
    <property type="entry name" value="RNA CYTIDINE ACETYLTRANSFERASE"/>
    <property type="match status" value="1"/>
</dbReference>
<dbReference type="InterPro" id="IPR027417">
    <property type="entry name" value="P-loop_NTPase"/>
</dbReference>
<dbReference type="FunFam" id="3.40.50.11040:FF:000002">
    <property type="entry name" value="RNA cytidine acetyltransferase"/>
    <property type="match status" value="1"/>
</dbReference>
<evidence type="ECO:0000256" key="2">
    <source>
        <dbReference type="ARBA" id="ARBA00022552"/>
    </source>
</evidence>
<feature type="binding site" evidence="11">
    <location>
        <begin position="624"/>
        <end position="630"/>
    </location>
    <ligand>
        <name>acetyl-CoA</name>
        <dbReference type="ChEBI" id="CHEBI:57288"/>
    </ligand>
</feature>
<evidence type="ECO:0000256" key="4">
    <source>
        <dbReference type="ARBA" id="ARBA00022694"/>
    </source>
</evidence>
<dbReference type="AlphaFoldDB" id="A0A4D6L8M5"/>
<keyword evidence="18" id="KW-1185">Reference proteome</keyword>
<dbReference type="GO" id="GO:1990883">
    <property type="term" value="F:18S rRNA cytidine N-acetyltransferase activity"/>
    <property type="evidence" value="ECO:0007669"/>
    <property type="project" value="TreeGrafter"/>
</dbReference>
<feature type="domain" description="Possible tRNA binding" evidence="16">
    <location>
        <begin position="759"/>
        <end position="975"/>
    </location>
</feature>
<dbReference type="GO" id="GO:0030686">
    <property type="term" value="C:90S preribosome"/>
    <property type="evidence" value="ECO:0007669"/>
    <property type="project" value="TreeGrafter"/>
</dbReference>
<proteinExistence type="inferred from homology"/>
<dbReference type="Gramene" id="Vigun03g069300.2.v1.2">
    <property type="protein sequence ID" value="Vigun03g069300.2.v1.2"/>
    <property type="gene ID" value="Vigun03g069300.v1.2"/>
</dbReference>
<protein>
    <recommendedName>
        <fullName evidence="10 11">RNA cytidine acetyltransferase</fullName>
        <ecNumber evidence="11">2.3.1.-</ecNumber>
    </recommendedName>
    <alternativeName>
        <fullName evidence="11">18S rRNA cytosine acetyltransferase</fullName>
    </alternativeName>
</protein>
<evidence type="ECO:0000256" key="12">
    <source>
        <dbReference type="SAM" id="MobiDB-lite"/>
    </source>
</evidence>
<feature type="domain" description="TmcA/NAT10 N-terminal" evidence="14">
    <location>
        <begin position="1"/>
        <end position="200"/>
    </location>
</feature>
<feature type="domain" description="TcmA/NAT10 helicase" evidence="13">
    <location>
        <begin position="281"/>
        <end position="476"/>
    </location>
</feature>
<dbReference type="GO" id="GO:0051391">
    <property type="term" value="P:tRNA acetylation"/>
    <property type="evidence" value="ECO:0007669"/>
    <property type="project" value="UniProtKB-UniRule"/>
</dbReference>
<dbReference type="Gene3D" id="3.40.50.11040">
    <property type="match status" value="1"/>
</dbReference>
<dbReference type="Proteomes" id="UP000501690">
    <property type="component" value="Linkage Group LG2"/>
</dbReference>
<feature type="binding site" evidence="11">
    <location>
        <begin position="286"/>
        <end position="295"/>
    </location>
    <ligand>
        <name>ATP</name>
        <dbReference type="ChEBI" id="CHEBI:30616"/>
    </ligand>
</feature>
<dbReference type="GO" id="GO:0005524">
    <property type="term" value="F:ATP binding"/>
    <property type="evidence" value="ECO:0007669"/>
    <property type="project" value="UniProtKB-UniRule"/>
</dbReference>
<sequence length="1029" mass="116395">MRKKVDERIRTLIENGVRTRHRSMFVIIGDKSRDQIVNLHYMLSKAQIKSRPTVLWCYKDKLELSSHKKKRSKQIKKLVQRGLYDPDKGDSFELFVASGGLTYCLYKESERILGNTFGMCVLQDFEALTPNLLARTMETVEGGGLIVLLLRSLSSLTSLYTMVMDVHDRFRTESHSEATGRFNERFLLSLASCKACVVMDDELNVLPISSHIRSITSVPAKEDSEELSEAELELKNLKEQLNEDFPVGPLIRKCCTMDQGKAVVTFLDAILDKTLRSTVALLAARGRGKSAALGLSIAGAVAVGYSNIFVTAPSPENLKTLFDFICKGFDALDYKEHIDFDVVKSVNPEFKKATVRINIYKHHRQTIQYILPNEHEKLSQVELLVVDEAAAIPLPVVKSLLGPYLVFLSSTVNGYEGTGRSLSLKLLQQLEERSHVSAKNTKDTGRLFKKVELSESIRYSSGDPIESWLNNLLCLDVSNAIPNLSRLPPPSECDLYYVNRDTLFSYHRDSELFLQRMMALYVASHYKNSPNDLQLMADAPAHHLFVLLGPVDESKNQLPDILCVIQVSLEGQISRKSAIQSLSDGHQPFGDQIPWKFCEQFRDTVFPSLSGARIVRIATHPSAMRLGYGSQAVELLVRYYEGQLTSISEIDVEDEGKTSRVRVTEAAEQVSLLEENIKPRTDLPHLLVHLRERRPEKLHYIGVSFGLTLDLFRFWRKHKFAPFYIGQIPNTITGEHSCMILRPLNNDEIEADGSNPLGFFGPFYQDFRQRFSKLLASTFRGMEYKLALSIIDPKINFKDQDPKEIASDKYLQSIGEYLSPHDMKRLEAYVDNLADFHLILDLVPTLTRLYFQQKLPVTLSYAQASVLLCIGLQNQNISYIEGQTSLERQTILSLFIKVMKKFYKYLDGRASKEIESTLPRLKEIVMEPHSVSVDEDLNNAAKQVEDDMKSKAESLFTPDLFQQYAIEDGDSGLQTVLQNNDGKIPTGGLISVKSNRSAMKPEKVKESGKSDKKRSKDNSNHKSSKKRRS</sequence>
<evidence type="ECO:0000256" key="5">
    <source>
        <dbReference type="ARBA" id="ARBA00022741"/>
    </source>
</evidence>
<comment type="function">
    <text evidence="11">RNA cytidine acetyltransferase with specificity toward both 18S rRNA and tRNAs. Catalyzes the formation of N(4)-acetylcytidine (ac4C) in 18S rRNA. Required for early nucleolar cleavages of precursor rRNA at sites A0, A1 and A2 during 18S rRNA synthesis. Catalyzes the formation of ac4C in serine and leucine tRNAs. Requires a tRNA-binding adapter protein for full tRNA acetyltransferase activity but not for 18S rRNA acetylation.</text>
</comment>